<accession>A0AA38GM23</accession>
<evidence type="ECO:0000313" key="3">
    <source>
        <dbReference type="Proteomes" id="UP000824469"/>
    </source>
</evidence>
<feature type="non-terminal residue" evidence="2">
    <location>
        <position position="1"/>
    </location>
</feature>
<evidence type="ECO:0000256" key="1">
    <source>
        <dbReference type="SAM" id="MobiDB-lite"/>
    </source>
</evidence>
<name>A0AA38GM23_TAXCH</name>
<organism evidence="2 3">
    <name type="scientific">Taxus chinensis</name>
    <name type="common">Chinese yew</name>
    <name type="synonym">Taxus wallichiana var. chinensis</name>
    <dbReference type="NCBI Taxonomy" id="29808"/>
    <lineage>
        <taxon>Eukaryota</taxon>
        <taxon>Viridiplantae</taxon>
        <taxon>Streptophyta</taxon>
        <taxon>Embryophyta</taxon>
        <taxon>Tracheophyta</taxon>
        <taxon>Spermatophyta</taxon>
        <taxon>Pinopsida</taxon>
        <taxon>Pinidae</taxon>
        <taxon>Conifers II</taxon>
        <taxon>Cupressales</taxon>
        <taxon>Taxaceae</taxon>
        <taxon>Taxus</taxon>
    </lineage>
</organism>
<feature type="compositionally biased region" description="Polar residues" evidence="1">
    <location>
        <begin position="137"/>
        <end position="150"/>
    </location>
</feature>
<comment type="caution">
    <text evidence="2">The sequence shown here is derived from an EMBL/GenBank/DDBJ whole genome shotgun (WGS) entry which is preliminary data.</text>
</comment>
<protein>
    <submittedName>
        <fullName evidence="2">Uncharacterized protein</fullName>
    </submittedName>
</protein>
<dbReference type="Proteomes" id="UP000824469">
    <property type="component" value="Unassembled WGS sequence"/>
</dbReference>
<feature type="region of interest" description="Disordered" evidence="1">
    <location>
        <begin position="133"/>
        <end position="187"/>
    </location>
</feature>
<proteinExistence type="predicted"/>
<reference evidence="2 3" key="1">
    <citation type="journal article" date="2021" name="Nat. Plants">
        <title>The Taxus genome provides insights into paclitaxel biosynthesis.</title>
        <authorList>
            <person name="Xiong X."/>
            <person name="Gou J."/>
            <person name="Liao Q."/>
            <person name="Li Y."/>
            <person name="Zhou Q."/>
            <person name="Bi G."/>
            <person name="Li C."/>
            <person name="Du R."/>
            <person name="Wang X."/>
            <person name="Sun T."/>
            <person name="Guo L."/>
            <person name="Liang H."/>
            <person name="Lu P."/>
            <person name="Wu Y."/>
            <person name="Zhang Z."/>
            <person name="Ro D.K."/>
            <person name="Shang Y."/>
            <person name="Huang S."/>
            <person name="Yan J."/>
        </authorList>
    </citation>
    <scope>NUCLEOTIDE SEQUENCE [LARGE SCALE GENOMIC DNA]</scope>
    <source>
        <strain evidence="2">Ta-2019</strain>
    </source>
</reference>
<dbReference type="EMBL" id="JAHRHJ020000002">
    <property type="protein sequence ID" value="KAH9324542.1"/>
    <property type="molecule type" value="Genomic_DNA"/>
</dbReference>
<dbReference type="AlphaFoldDB" id="A0AA38GM23"/>
<evidence type="ECO:0000313" key="2">
    <source>
        <dbReference type="EMBL" id="KAH9324542.1"/>
    </source>
</evidence>
<sequence>SLAEWENSDANNPTDNFLLIGHGQTKFERKDITSILADSMVVSDIPSHQALVKIHEKGETHALGSSLHQENINLSIASPRYCPMPDYSHGMGSANLDTQFVTGGGSSGMPPSTEEGITTSRLSTYLSEPPLQYSRDGLNSLTPLVNSPGDTTGEENIPFSKCFTKSSQSDQTSQLHKSVHSAEISKQ</sequence>
<keyword evidence="3" id="KW-1185">Reference proteome</keyword>
<gene>
    <name evidence="2" type="ORF">KI387_004720</name>
</gene>
<feature type="compositionally biased region" description="Polar residues" evidence="1">
    <location>
        <begin position="163"/>
        <end position="176"/>
    </location>
</feature>